<comment type="cofactor">
    <cofactor evidence="1 5">
        <name>Zn(2+)</name>
        <dbReference type="ChEBI" id="CHEBI:29105"/>
    </cofactor>
</comment>
<dbReference type="InterPro" id="IPR013154">
    <property type="entry name" value="ADH-like_N"/>
</dbReference>
<dbReference type="InterPro" id="IPR036291">
    <property type="entry name" value="NAD(P)-bd_dom_sf"/>
</dbReference>
<dbReference type="RefSeq" id="WP_068422930.1">
    <property type="nucleotide sequence ID" value="NZ_LVHI01000006.1"/>
</dbReference>
<keyword evidence="3 5" id="KW-0862">Zinc</keyword>
<evidence type="ECO:0000256" key="1">
    <source>
        <dbReference type="ARBA" id="ARBA00001947"/>
    </source>
</evidence>
<dbReference type="Pfam" id="PF08240">
    <property type="entry name" value="ADH_N"/>
    <property type="match status" value="1"/>
</dbReference>
<dbReference type="SMART" id="SM00829">
    <property type="entry name" value="PKS_ER"/>
    <property type="match status" value="1"/>
</dbReference>
<dbReference type="InterPro" id="IPR020843">
    <property type="entry name" value="ER"/>
</dbReference>
<organism evidence="7 8">
    <name type="scientific">Rhodococcoides kyotonense</name>
    <dbReference type="NCBI Taxonomy" id="398843"/>
    <lineage>
        <taxon>Bacteria</taxon>
        <taxon>Bacillati</taxon>
        <taxon>Actinomycetota</taxon>
        <taxon>Actinomycetes</taxon>
        <taxon>Mycobacteriales</taxon>
        <taxon>Nocardiaceae</taxon>
        <taxon>Rhodococcoides</taxon>
    </lineage>
</organism>
<sequence>MPETNANRYVHIVAPKQAETVEETRMPEPSEFGVVVAITYCGICATDTHGYSSAALPPAVFGHEWTGKVLAIGSGVTTVTVGQRVVAGVGPACGKCAMCTAGHAAHCDLAFAEANGITDDAPVHGGFGTVLAVSERRVVPVPDALSDEEAALVEPATVTFHAVKRTAMKVGSTVVVQGAGPIGLLTAQHARNSGAGRVIVSEPSQARRDAAVKLGFRDVVEPSELADVLKAATNGLGADVLFECTGVAQLFQPSAELVRRGGILSLLGYPGTDSQVSYGDWQSRELTVIGSLAYSHEDFVGSMTAIAEGRVDVLSLHTGTIGLGELTAMFDELDSGQSVHAKVLVDPRR</sequence>
<dbReference type="Gene3D" id="3.90.180.10">
    <property type="entry name" value="Medium-chain alcohol dehydrogenases, catalytic domain"/>
    <property type="match status" value="1"/>
</dbReference>
<comment type="similarity">
    <text evidence="5">Belongs to the zinc-containing alcohol dehydrogenase family.</text>
</comment>
<dbReference type="Gene3D" id="3.40.50.720">
    <property type="entry name" value="NAD(P)-binding Rossmann-like Domain"/>
    <property type="match status" value="1"/>
</dbReference>
<protein>
    <submittedName>
        <fullName evidence="7">Alcohol dehydrogenase</fullName>
    </submittedName>
</protein>
<dbReference type="EMBL" id="LVHI01000006">
    <property type="protein sequence ID" value="OAK56115.1"/>
    <property type="molecule type" value="Genomic_DNA"/>
</dbReference>
<dbReference type="GO" id="GO:0016491">
    <property type="term" value="F:oxidoreductase activity"/>
    <property type="evidence" value="ECO:0007669"/>
    <property type="project" value="UniProtKB-KW"/>
</dbReference>
<name>A0A177YKV3_9NOCA</name>
<comment type="caution">
    <text evidence="7">The sequence shown here is derived from an EMBL/GenBank/DDBJ whole genome shotgun (WGS) entry which is preliminary data.</text>
</comment>
<dbReference type="PROSITE" id="PS00059">
    <property type="entry name" value="ADH_ZINC"/>
    <property type="match status" value="1"/>
</dbReference>
<keyword evidence="4" id="KW-0560">Oxidoreductase</keyword>
<evidence type="ECO:0000256" key="2">
    <source>
        <dbReference type="ARBA" id="ARBA00022723"/>
    </source>
</evidence>
<evidence type="ECO:0000256" key="4">
    <source>
        <dbReference type="ARBA" id="ARBA00023002"/>
    </source>
</evidence>
<reference evidence="7 8" key="1">
    <citation type="submission" date="2016-03" db="EMBL/GenBank/DDBJ databases">
        <title>Genome sequence of Rhodococcus kyotonensis KB10.</title>
        <authorList>
            <person name="Jeong H."/>
            <person name="Hong C.E."/>
            <person name="Jo S.H."/>
            <person name="Park J.M."/>
        </authorList>
    </citation>
    <scope>NUCLEOTIDE SEQUENCE [LARGE SCALE GENOMIC DNA]</scope>
    <source>
        <strain evidence="7 8">KB10</strain>
    </source>
</reference>
<evidence type="ECO:0000256" key="5">
    <source>
        <dbReference type="RuleBase" id="RU361277"/>
    </source>
</evidence>
<dbReference type="InterPro" id="IPR050129">
    <property type="entry name" value="Zn_alcohol_dh"/>
</dbReference>
<dbReference type="InterPro" id="IPR013149">
    <property type="entry name" value="ADH-like_C"/>
</dbReference>
<keyword evidence="8" id="KW-1185">Reference proteome</keyword>
<dbReference type="Proteomes" id="UP000077519">
    <property type="component" value="Unassembled WGS sequence"/>
</dbReference>
<keyword evidence="2 5" id="KW-0479">Metal-binding</keyword>
<dbReference type="SUPFAM" id="SSF51735">
    <property type="entry name" value="NAD(P)-binding Rossmann-fold domains"/>
    <property type="match status" value="1"/>
</dbReference>
<dbReference type="GO" id="GO:0008270">
    <property type="term" value="F:zinc ion binding"/>
    <property type="evidence" value="ECO:0007669"/>
    <property type="project" value="InterPro"/>
</dbReference>
<evidence type="ECO:0000313" key="8">
    <source>
        <dbReference type="Proteomes" id="UP000077519"/>
    </source>
</evidence>
<evidence type="ECO:0000259" key="6">
    <source>
        <dbReference type="SMART" id="SM00829"/>
    </source>
</evidence>
<dbReference type="PANTHER" id="PTHR43401:SF2">
    <property type="entry name" value="L-THREONINE 3-DEHYDROGENASE"/>
    <property type="match status" value="1"/>
</dbReference>
<accession>A0A177YKV3</accession>
<evidence type="ECO:0000313" key="7">
    <source>
        <dbReference type="EMBL" id="OAK56115.1"/>
    </source>
</evidence>
<evidence type="ECO:0000256" key="3">
    <source>
        <dbReference type="ARBA" id="ARBA00022833"/>
    </source>
</evidence>
<dbReference type="Pfam" id="PF00107">
    <property type="entry name" value="ADH_zinc_N"/>
    <property type="match status" value="1"/>
</dbReference>
<gene>
    <name evidence="7" type="ORF">A3K89_18150</name>
</gene>
<dbReference type="PANTHER" id="PTHR43401">
    <property type="entry name" value="L-THREONINE 3-DEHYDROGENASE"/>
    <property type="match status" value="1"/>
</dbReference>
<dbReference type="AlphaFoldDB" id="A0A177YKV3"/>
<dbReference type="SUPFAM" id="SSF50129">
    <property type="entry name" value="GroES-like"/>
    <property type="match status" value="1"/>
</dbReference>
<feature type="domain" description="Enoyl reductase (ER)" evidence="6">
    <location>
        <begin position="16"/>
        <end position="323"/>
    </location>
</feature>
<dbReference type="InterPro" id="IPR002328">
    <property type="entry name" value="ADH_Zn_CS"/>
</dbReference>
<proteinExistence type="inferred from homology"/>
<dbReference type="InterPro" id="IPR011032">
    <property type="entry name" value="GroES-like_sf"/>
</dbReference>